<name>A0ABN8HRD7_9NEOP</name>
<feature type="non-terminal residue" evidence="2">
    <location>
        <position position="85"/>
    </location>
</feature>
<proteinExistence type="predicted"/>
<evidence type="ECO:0000256" key="1">
    <source>
        <dbReference type="SAM" id="MobiDB-lite"/>
    </source>
</evidence>
<protein>
    <submittedName>
        <fullName evidence="2">Uncharacterized protein</fullName>
    </submittedName>
</protein>
<organism evidence="2 3">
    <name type="scientific">Iphiclides podalirius</name>
    <name type="common">scarce swallowtail</name>
    <dbReference type="NCBI Taxonomy" id="110791"/>
    <lineage>
        <taxon>Eukaryota</taxon>
        <taxon>Metazoa</taxon>
        <taxon>Ecdysozoa</taxon>
        <taxon>Arthropoda</taxon>
        <taxon>Hexapoda</taxon>
        <taxon>Insecta</taxon>
        <taxon>Pterygota</taxon>
        <taxon>Neoptera</taxon>
        <taxon>Endopterygota</taxon>
        <taxon>Lepidoptera</taxon>
        <taxon>Glossata</taxon>
        <taxon>Ditrysia</taxon>
        <taxon>Papilionoidea</taxon>
        <taxon>Papilionidae</taxon>
        <taxon>Papilioninae</taxon>
        <taxon>Iphiclides</taxon>
    </lineage>
</organism>
<feature type="compositionally biased region" description="Low complexity" evidence="1">
    <location>
        <begin position="35"/>
        <end position="48"/>
    </location>
</feature>
<gene>
    <name evidence="2" type="ORF">IPOD504_LOCUS2284</name>
</gene>
<accession>A0ABN8HRD7</accession>
<dbReference type="EMBL" id="OW152824">
    <property type="protein sequence ID" value="CAH2040103.1"/>
    <property type="molecule type" value="Genomic_DNA"/>
</dbReference>
<sequence>MGSGAMKGRTFAPGLGTDADCGASVSRVGERRRLVAAARGPAGAEAPARGGGEGRRRPAVAPKPRAPGQTYVTTTAGGTGARNVE</sequence>
<reference evidence="2" key="1">
    <citation type="submission" date="2022-03" db="EMBL/GenBank/DDBJ databases">
        <authorList>
            <person name="Martin H S."/>
        </authorList>
    </citation>
    <scope>NUCLEOTIDE SEQUENCE</scope>
</reference>
<keyword evidence="3" id="KW-1185">Reference proteome</keyword>
<dbReference type="Proteomes" id="UP000837857">
    <property type="component" value="Chromosome 12"/>
</dbReference>
<feature type="region of interest" description="Disordered" evidence="1">
    <location>
        <begin position="1"/>
        <end position="85"/>
    </location>
</feature>
<evidence type="ECO:0000313" key="2">
    <source>
        <dbReference type="EMBL" id="CAH2040103.1"/>
    </source>
</evidence>
<evidence type="ECO:0000313" key="3">
    <source>
        <dbReference type="Proteomes" id="UP000837857"/>
    </source>
</evidence>